<comment type="caution">
    <text evidence="2">The sequence shown here is derived from an EMBL/GenBank/DDBJ whole genome shotgun (WGS) entry which is preliminary data.</text>
</comment>
<feature type="signal peptide" evidence="1">
    <location>
        <begin position="1"/>
        <end position="18"/>
    </location>
</feature>
<dbReference type="Pfam" id="PF00811">
    <property type="entry name" value="Ependymin"/>
    <property type="match status" value="1"/>
</dbReference>
<dbReference type="GO" id="GO:0005576">
    <property type="term" value="C:extracellular region"/>
    <property type="evidence" value="ECO:0007669"/>
    <property type="project" value="InterPro"/>
</dbReference>
<dbReference type="PANTHER" id="PTHR10697:SF5">
    <property type="entry name" value="EPENDYMIN-RELATED"/>
    <property type="match status" value="1"/>
</dbReference>
<feature type="chain" id="PRO_5032668314" evidence="1">
    <location>
        <begin position="19"/>
        <end position="194"/>
    </location>
</feature>
<gene>
    <name evidence="2" type="ORF">OXX778_LOCUS8929</name>
</gene>
<dbReference type="GO" id="GO:0007160">
    <property type="term" value="P:cell-matrix adhesion"/>
    <property type="evidence" value="ECO:0007669"/>
    <property type="project" value="InterPro"/>
</dbReference>
<evidence type="ECO:0000313" key="2">
    <source>
        <dbReference type="EMBL" id="CAF0850574.1"/>
    </source>
</evidence>
<proteinExistence type="predicted"/>
<protein>
    <submittedName>
        <fullName evidence="2">Uncharacterized protein</fullName>
    </submittedName>
</protein>
<evidence type="ECO:0000256" key="1">
    <source>
        <dbReference type="SAM" id="SignalP"/>
    </source>
</evidence>
<evidence type="ECO:0000313" key="3">
    <source>
        <dbReference type="Proteomes" id="UP000663879"/>
    </source>
</evidence>
<sequence>MKFLQFTILIAVFSFGITLNPCQIPNQWQAKMYERDDKKSFRFRGDYSYDSLNRNTRKIGLEKYYNSQDYVDVLRIFNDKIEYKYSYVTKTCVKSLINYDWKDFGIPENASYYADLYVGSSDFQDSNLLTSSWGAQITSPQGEKYDYLGIYSVNNCLPISLFLDNEYSNYQVQLFNITAGIPNPETFVPRIECI</sequence>
<dbReference type="GO" id="GO:0005509">
    <property type="term" value="F:calcium ion binding"/>
    <property type="evidence" value="ECO:0007669"/>
    <property type="project" value="InterPro"/>
</dbReference>
<keyword evidence="3" id="KW-1185">Reference proteome</keyword>
<dbReference type="EMBL" id="CAJNOC010001274">
    <property type="protein sequence ID" value="CAF0850574.1"/>
    <property type="molecule type" value="Genomic_DNA"/>
</dbReference>
<accession>A0A813WD81</accession>
<name>A0A813WD81_9BILA</name>
<dbReference type="PANTHER" id="PTHR10697">
    <property type="entry name" value="MAMMALIAN EPENDYMIN-RELATED PROTEIN 1"/>
    <property type="match status" value="1"/>
</dbReference>
<dbReference type="OrthoDB" id="6084362at2759"/>
<dbReference type="AlphaFoldDB" id="A0A813WD81"/>
<dbReference type="Proteomes" id="UP000663879">
    <property type="component" value="Unassembled WGS sequence"/>
</dbReference>
<dbReference type="GO" id="GO:0005764">
    <property type="term" value="C:lysosome"/>
    <property type="evidence" value="ECO:0007669"/>
    <property type="project" value="TreeGrafter"/>
</dbReference>
<keyword evidence="1" id="KW-0732">Signal</keyword>
<organism evidence="2 3">
    <name type="scientific">Brachionus calyciflorus</name>
    <dbReference type="NCBI Taxonomy" id="104777"/>
    <lineage>
        <taxon>Eukaryota</taxon>
        <taxon>Metazoa</taxon>
        <taxon>Spiralia</taxon>
        <taxon>Gnathifera</taxon>
        <taxon>Rotifera</taxon>
        <taxon>Eurotatoria</taxon>
        <taxon>Monogononta</taxon>
        <taxon>Pseudotrocha</taxon>
        <taxon>Ploima</taxon>
        <taxon>Brachionidae</taxon>
        <taxon>Brachionus</taxon>
    </lineage>
</organism>
<dbReference type="InterPro" id="IPR001299">
    <property type="entry name" value="Ependymin"/>
</dbReference>
<reference evidence="2" key="1">
    <citation type="submission" date="2021-02" db="EMBL/GenBank/DDBJ databases">
        <authorList>
            <person name="Nowell W R."/>
        </authorList>
    </citation>
    <scope>NUCLEOTIDE SEQUENCE</scope>
    <source>
        <strain evidence="2">Ploen Becks lab</strain>
    </source>
</reference>